<evidence type="ECO:0000256" key="4">
    <source>
        <dbReference type="ARBA" id="ARBA00022723"/>
    </source>
</evidence>
<dbReference type="InParanoid" id="A0A1B1AGF9"/>
<evidence type="ECO:0000256" key="2">
    <source>
        <dbReference type="ARBA" id="ARBA00022630"/>
    </source>
</evidence>
<name>A0A1B1AGF9_9PROT</name>
<sequence length="359" mass="39319">MASINFHKLRVAEVKRETPDAVSVRFELPEALREAFAFKAGQHLTFRREFSGEEIRRNYSVCVSPSEGVLKIGVKKISGGAFSSWVNDELKAGDVLEVMAPHGSFCWTFDPEARREYVAFAGGSGITPILSLMKTALAMEPHSRFTLFYGNRNSPSVMFLEEIAGLKDRYIDRLSIFHFLEEEEEEIELFNGRLDAAKSQEILSTLVKASDIDAFFICGPGPMMDAVEEALTAKNIEKSRILIERFTTGPLSAAQAAAARALEEKAAGLRMSVTLNGRRMQVAFDPNNHSILDNVRAAGLPAPFACKGGVCATCRAKVTAGEVSMKVNYGLSQQEIAEGYVLTCQATPLTEGVALTYDV</sequence>
<dbReference type="PRINTS" id="PR00406">
    <property type="entry name" value="CYTB5RDTASE"/>
</dbReference>
<evidence type="ECO:0000256" key="1">
    <source>
        <dbReference type="ARBA" id="ARBA00001974"/>
    </source>
</evidence>
<dbReference type="InterPro" id="IPR006058">
    <property type="entry name" value="2Fe2S_fd_BS"/>
</dbReference>
<organism evidence="12 13">
    <name type="scientific">Candidatus Viadribacter manganicus</name>
    <dbReference type="NCBI Taxonomy" id="1759059"/>
    <lineage>
        <taxon>Bacteria</taxon>
        <taxon>Pseudomonadati</taxon>
        <taxon>Pseudomonadota</taxon>
        <taxon>Alphaproteobacteria</taxon>
        <taxon>Hyphomonadales</taxon>
        <taxon>Hyphomonadaceae</taxon>
        <taxon>Candidatus Viadribacter</taxon>
    </lineage>
</organism>
<dbReference type="InterPro" id="IPR017938">
    <property type="entry name" value="Riboflavin_synthase-like_b-brl"/>
</dbReference>
<keyword evidence="6" id="KW-0560">Oxidoreductase</keyword>
<evidence type="ECO:0000256" key="6">
    <source>
        <dbReference type="ARBA" id="ARBA00023002"/>
    </source>
</evidence>
<dbReference type="GO" id="GO:0050660">
    <property type="term" value="F:flavin adenine dinucleotide binding"/>
    <property type="evidence" value="ECO:0007669"/>
    <property type="project" value="TreeGrafter"/>
</dbReference>
<dbReference type="GO" id="GO:0046872">
    <property type="term" value="F:metal ion binding"/>
    <property type="evidence" value="ECO:0007669"/>
    <property type="project" value="UniProtKB-KW"/>
</dbReference>
<dbReference type="SUPFAM" id="SSF52343">
    <property type="entry name" value="Ferredoxin reductase-like, C-terminal NADP-linked domain"/>
    <property type="match status" value="1"/>
</dbReference>
<dbReference type="InterPro" id="IPR017927">
    <property type="entry name" value="FAD-bd_FR_type"/>
</dbReference>
<dbReference type="InterPro" id="IPR001433">
    <property type="entry name" value="OxRdtase_FAD/NAD-bd"/>
</dbReference>
<dbReference type="SUPFAM" id="SSF63380">
    <property type="entry name" value="Riboflavin synthase domain-like"/>
    <property type="match status" value="1"/>
</dbReference>
<accession>A0A1B1AGF9</accession>
<dbReference type="RefSeq" id="WP_066769255.1">
    <property type="nucleotide sequence ID" value="NZ_CP013244.1"/>
</dbReference>
<evidence type="ECO:0000313" key="12">
    <source>
        <dbReference type="EMBL" id="ANP45625.1"/>
    </source>
</evidence>
<dbReference type="GO" id="GO:0016491">
    <property type="term" value="F:oxidoreductase activity"/>
    <property type="evidence" value="ECO:0007669"/>
    <property type="project" value="UniProtKB-KW"/>
</dbReference>
<dbReference type="GO" id="GO:0010124">
    <property type="term" value="P:phenylacetate catabolic process"/>
    <property type="evidence" value="ECO:0007669"/>
    <property type="project" value="InterPro"/>
</dbReference>
<dbReference type="InterPro" id="IPR050415">
    <property type="entry name" value="MRET"/>
</dbReference>
<dbReference type="KEGG" id="cbot:ATE48_06680"/>
<dbReference type="OrthoDB" id="9786134at2"/>
<dbReference type="PANTHER" id="PTHR47354">
    <property type="entry name" value="NADH OXIDOREDUCTASE HCR"/>
    <property type="match status" value="1"/>
</dbReference>
<dbReference type="PROSITE" id="PS51085">
    <property type="entry name" value="2FE2S_FER_2"/>
    <property type="match status" value="1"/>
</dbReference>
<dbReference type="GO" id="GO:0051537">
    <property type="term" value="F:2 iron, 2 sulfur cluster binding"/>
    <property type="evidence" value="ECO:0007669"/>
    <property type="project" value="UniProtKB-KW"/>
</dbReference>
<dbReference type="Pfam" id="PF00970">
    <property type="entry name" value="FAD_binding_6"/>
    <property type="match status" value="1"/>
</dbReference>
<evidence type="ECO:0000256" key="5">
    <source>
        <dbReference type="ARBA" id="ARBA00022827"/>
    </source>
</evidence>
<evidence type="ECO:0000256" key="3">
    <source>
        <dbReference type="ARBA" id="ARBA00022714"/>
    </source>
</evidence>
<gene>
    <name evidence="12" type="ORF">ATE48_06680</name>
</gene>
<feature type="domain" description="FAD-binding FR-type" evidence="11">
    <location>
        <begin position="4"/>
        <end position="108"/>
    </location>
</feature>
<dbReference type="FunCoup" id="A0A1B1AGF9">
    <property type="interactions" value="396"/>
</dbReference>
<dbReference type="InterPro" id="IPR012675">
    <property type="entry name" value="Beta-grasp_dom_sf"/>
</dbReference>
<evidence type="ECO:0000256" key="9">
    <source>
        <dbReference type="ARBA" id="ARBA00034078"/>
    </source>
</evidence>
<keyword evidence="4" id="KW-0479">Metal-binding</keyword>
<dbReference type="EMBL" id="CP013244">
    <property type="protein sequence ID" value="ANP45625.1"/>
    <property type="molecule type" value="Genomic_DNA"/>
</dbReference>
<keyword evidence="8" id="KW-0411">Iron-sulfur</keyword>
<comment type="cofactor">
    <cofactor evidence="1">
        <name>FAD</name>
        <dbReference type="ChEBI" id="CHEBI:57692"/>
    </cofactor>
</comment>
<dbReference type="PROSITE" id="PS00197">
    <property type="entry name" value="2FE2S_FER_1"/>
    <property type="match status" value="1"/>
</dbReference>
<keyword evidence="13" id="KW-1185">Reference proteome</keyword>
<dbReference type="STRING" id="1759059.ATE48_06680"/>
<dbReference type="Pfam" id="PF00111">
    <property type="entry name" value="Fer2"/>
    <property type="match status" value="1"/>
</dbReference>
<comment type="cofactor">
    <cofactor evidence="9">
        <name>[2Fe-2S] cluster</name>
        <dbReference type="ChEBI" id="CHEBI:190135"/>
    </cofactor>
</comment>
<dbReference type="Gene3D" id="2.40.30.10">
    <property type="entry name" value="Translation factors"/>
    <property type="match status" value="1"/>
</dbReference>
<evidence type="ECO:0000256" key="8">
    <source>
        <dbReference type="ARBA" id="ARBA00023014"/>
    </source>
</evidence>
<evidence type="ECO:0000259" key="10">
    <source>
        <dbReference type="PROSITE" id="PS51085"/>
    </source>
</evidence>
<feature type="domain" description="2Fe-2S ferredoxin-type" evidence="10">
    <location>
        <begin position="269"/>
        <end position="359"/>
    </location>
</feature>
<dbReference type="CDD" id="cd00207">
    <property type="entry name" value="fer2"/>
    <property type="match status" value="1"/>
</dbReference>
<dbReference type="InterPro" id="IPR036010">
    <property type="entry name" value="2Fe-2S_ferredoxin-like_sf"/>
</dbReference>
<dbReference type="NCBIfam" id="TIGR02160">
    <property type="entry name" value="PA_CoA_Oxy5"/>
    <property type="match status" value="1"/>
</dbReference>
<dbReference type="PROSITE" id="PS51384">
    <property type="entry name" value="FAD_FR"/>
    <property type="match status" value="1"/>
</dbReference>
<dbReference type="AlphaFoldDB" id="A0A1B1AGF9"/>
<dbReference type="InterPro" id="IPR011884">
    <property type="entry name" value="PaaE"/>
</dbReference>
<dbReference type="SUPFAM" id="SSF54292">
    <property type="entry name" value="2Fe-2S ferredoxin-like"/>
    <property type="match status" value="1"/>
</dbReference>
<dbReference type="Gene3D" id="3.40.50.80">
    <property type="entry name" value="Nucleotide-binding domain of ferredoxin-NADP reductase (FNR) module"/>
    <property type="match status" value="1"/>
</dbReference>
<dbReference type="PANTHER" id="PTHR47354:SF8">
    <property type="entry name" value="1,2-PHENYLACETYL-COA EPOXIDASE, SUBUNIT E"/>
    <property type="match status" value="1"/>
</dbReference>
<keyword evidence="3" id="KW-0001">2Fe-2S</keyword>
<keyword evidence="7" id="KW-0408">Iron</keyword>
<dbReference type="InterPro" id="IPR001041">
    <property type="entry name" value="2Fe-2S_ferredoxin-type"/>
</dbReference>
<evidence type="ECO:0000259" key="11">
    <source>
        <dbReference type="PROSITE" id="PS51384"/>
    </source>
</evidence>
<proteinExistence type="predicted"/>
<dbReference type="InterPro" id="IPR039261">
    <property type="entry name" value="FNR_nucleotide-bd"/>
</dbReference>
<dbReference type="InterPro" id="IPR008333">
    <property type="entry name" value="Cbr1-like_FAD-bd_dom"/>
</dbReference>
<evidence type="ECO:0000313" key="13">
    <source>
        <dbReference type="Proteomes" id="UP000092498"/>
    </source>
</evidence>
<evidence type="ECO:0000256" key="7">
    <source>
        <dbReference type="ARBA" id="ARBA00023004"/>
    </source>
</evidence>
<protein>
    <submittedName>
        <fullName evidence="12">Phenylacetate-CoA oxygenase</fullName>
    </submittedName>
</protein>
<dbReference type="Pfam" id="PF00175">
    <property type="entry name" value="NAD_binding_1"/>
    <property type="match status" value="1"/>
</dbReference>
<dbReference type="InterPro" id="IPR001709">
    <property type="entry name" value="Flavoprot_Pyr_Nucl_cyt_Rdtase"/>
</dbReference>
<reference evidence="12 13" key="1">
    <citation type="submission" date="2015-11" db="EMBL/GenBank/DDBJ databases">
        <title>Whole-Genome Sequence of Candidatus Oderbacter manganicum from the National Park Lower Oder Valley, Germany.</title>
        <authorList>
            <person name="Braun B."/>
            <person name="Liere K."/>
            <person name="Szewzyk U."/>
        </authorList>
    </citation>
    <scope>NUCLEOTIDE SEQUENCE [LARGE SCALE GENOMIC DNA]</scope>
    <source>
        <strain evidence="12 13">OTSz_A_272</strain>
    </source>
</reference>
<dbReference type="PRINTS" id="PR00371">
    <property type="entry name" value="FPNCR"/>
</dbReference>
<keyword evidence="5" id="KW-0274">FAD</keyword>
<keyword evidence="2" id="KW-0285">Flavoprotein</keyword>
<dbReference type="CDD" id="cd06214">
    <property type="entry name" value="PA_degradation_oxidoreductase_like"/>
    <property type="match status" value="1"/>
</dbReference>
<dbReference type="Gene3D" id="3.10.20.30">
    <property type="match status" value="1"/>
</dbReference>
<dbReference type="Proteomes" id="UP000092498">
    <property type="component" value="Chromosome"/>
</dbReference>